<protein>
    <submittedName>
        <fullName evidence="1">Uncharacterized protein</fullName>
    </submittedName>
</protein>
<dbReference type="KEGG" id="mxa:MXAN_5049"/>
<sequence>MVRQPPWDEPRSNVAARAEHSVRFVIETLKPYIERT</sequence>
<reference evidence="1 2" key="1">
    <citation type="journal article" date="2006" name="Proc. Natl. Acad. Sci. U.S.A.">
        <title>Evolution of sensory complexity recorded in a myxobacterial genome.</title>
        <authorList>
            <person name="Goldman B.S."/>
            <person name="Nierman W.C."/>
            <person name="Kaiser D."/>
            <person name="Slater S.C."/>
            <person name="Durkin A.S."/>
            <person name="Eisen J.A."/>
            <person name="Ronning C.M."/>
            <person name="Barbazuk W.B."/>
            <person name="Blanchard M."/>
            <person name="Field C."/>
            <person name="Halling C."/>
            <person name="Hinkle G."/>
            <person name="Iartchuk O."/>
            <person name="Kim H.S."/>
            <person name="Mackenzie C."/>
            <person name="Madupu R."/>
            <person name="Miller N."/>
            <person name="Shvartsbeyn A."/>
            <person name="Sullivan S.A."/>
            <person name="Vaudin M."/>
            <person name="Wiegand R."/>
            <person name="Kaplan H.B."/>
        </authorList>
    </citation>
    <scope>NUCLEOTIDE SEQUENCE [LARGE SCALE GENOMIC DNA]</scope>
    <source>
        <strain evidence="2">DK1622</strain>
    </source>
</reference>
<gene>
    <name evidence="1" type="ordered locus">MXAN_5049</name>
</gene>
<evidence type="ECO:0000313" key="2">
    <source>
        <dbReference type="Proteomes" id="UP000002402"/>
    </source>
</evidence>
<accession>Q1D2B9</accession>
<keyword evidence="2" id="KW-1185">Reference proteome</keyword>
<dbReference type="EnsemblBacteria" id="ABF91947">
    <property type="protein sequence ID" value="ABF91947"/>
    <property type="gene ID" value="MXAN_5049"/>
</dbReference>
<name>Q1D2B9_MYXXD</name>
<dbReference type="AlphaFoldDB" id="Q1D2B9"/>
<organism evidence="1 2">
    <name type="scientific">Myxococcus xanthus (strain DK1622)</name>
    <dbReference type="NCBI Taxonomy" id="246197"/>
    <lineage>
        <taxon>Bacteria</taxon>
        <taxon>Pseudomonadati</taxon>
        <taxon>Myxococcota</taxon>
        <taxon>Myxococcia</taxon>
        <taxon>Myxococcales</taxon>
        <taxon>Cystobacterineae</taxon>
        <taxon>Myxococcaceae</taxon>
        <taxon>Myxococcus</taxon>
    </lineage>
</organism>
<dbReference type="Proteomes" id="UP000002402">
    <property type="component" value="Chromosome"/>
</dbReference>
<dbReference type="EMBL" id="CP000113">
    <property type="protein sequence ID" value="ABF91947.1"/>
    <property type="molecule type" value="Genomic_DNA"/>
</dbReference>
<evidence type="ECO:0000313" key="1">
    <source>
        <dbReference type="EMBL" id="ABF91947.1"/>
    </source>
</evidence>
<dbReference type="HOGENOM" id="CLU_3357242_0_0_7"/>
<proteinExistence type="predicted"/>
<dbReference type="STRING" id="246197.MXAN_5049"/>